<dbReference type="Proteomes" id="UP001601197">
    <property type="component" value="Unassembled WGS sequence"/>
</dbReference>
<reference evidence="3 4" key="1">
    <citation type="submission" date="2024-10" db="EMBL/GenBank/DDBJ databases">
        <title>The Natural Products Discovery Center: Release of the First 8490 Sequenced Strains for Exploring Actinobacteria Biosynthetic Diversity.</title>
        <authorList>
            <person name="Kalkreuter E."/>
            <person name="Kautsar S.A."/>
            <person name="Yang D."/>
            <person name="Bader C.D."/>
            <person name="Teijaro C.N."/>
            <person name="Fluegel L."/>
            <person name="Davis C.M."/>
            <person name="Simpson J.R."/>
            <person name="Lauterbach L."/>
            <person name="Steele A.D."/>
            <person name="Gui C."/>
            <person name="Meng S."/>
            <person name="Li G."/>
            <person name="Viehrig K."/>
            <person name="Ye F."/>
            <person name="Su P."/>
            <person name="Kiefer A.F."/>
            <person name="Nichols A."/>
            <person name="Cepeda A.J."/>
            <person name="Yan W."/>
            <person name="Fan B."/>
            <person name="Jiang Y."/>
            <person name="Adhikari A."/>
            <person name="Zheng C.-J."/>
            <person name="Schuster L."/>
            <person name="Cowan T.M."/>
            <person name="Smanski M.J."/>
            <person name="Chevrette M.G."/>
            <person name="De Carvalho L.P.S."/>
            <person name="Shen B."/>
        </authorList>
    </citation>
    <scope>NUCLEOTIDE SEQUENCE [LARGE SCALE GENOMIC DNA]</scope>
    <source>
        <strain evidence="3 4">NPDC007147</strain>
    </source>
</reference>
<keyword evidence="2" id="KW-0732">Signal</keyword>
<dbReference type="PROSITE" id="PS51257">
    <property type="entry name" value="PROKAR_LIPOPROTEIN"/>
    <property type="match status" value="1"/>
</dbReference>
<dbReference type="Pfam" id="PF10709">
    <property type="entry name" value="DUF2511"/>
    <property type="match status" value="1"/>
</dbReference>
<organism evidence="3 4">
    <name type="scientific">Streptomyces kebangsaanensis</name>
    <dbReference type="NCBI Taxonomy" id="864058"/>
    <lineage>
        <taxon>Bacteria</taxon>
        <taxon>Bacillati</taxon>
        <taxon>Actinomycetota</taxon>
        <taxon>Actinomycetes</taxon>
        <taxon>Kitasatosporales</taxon>
        <taxon>Streptomycetaceae</taxon>
        <taxon>Streptomyces</taxon>
    </lineage>
</organism>
<proteinExistence type="predicted"/>
<protein>
    <submittedName>
        <fullName evidence="3">DUF2511 domain-containing protein</fullName>
    </submittedName>
</protein>
<dbReference type="InterPro" id="IPR019648">
    <property type="entry name" value="YebY"/>
</dbReference>
<feature type="chain" id="PRO_5046126946" evidence="2">
    <location>
        <begin position="29"/>
        <end position="126"/>
    </location>
</feature>
<comment type="caution">
    <text evidence="3">The sequence shown here is derived from an EMBL/GenBank/DDBJ whole genome shotgun (WGS) entry which is preliminary data.</text>
</comment>
<accession>A0ABW6L116</accession>
<feature type="region of interest" description="Disordered" evidence="1">
    <location>
        <begin position="23"/>
        <end position="56"/>
    </location>
</feature>
<evidence type="ECO:0000256" key="1">
    <source>
        <dbReference type="SAM" id="MobiDB-lite"/>
    </source>
</evidence>
<evidence type="ECO:0000313" key="3">
    <source>
        <dbReference type="EMBL" id="MFE9173801.1"/>
    </source>
</evidence>
<name>A0ABW6L116_9ACTN</name>
<feature type="signal peptide" evidence="2">
    <location>
        <begin position="1"/>
        <end position="28"/>
    </location>
</feature>
<evidence type="ECO:0000256" key="2">
    <source>
        <dbReference type="SAM" id="SignalP"/>
    </source>
</evidence>
<sequence>MRIRATAAAAAVSGVLALTACTSSSATADNRSDDAKSVGTAEDGGEPSGHITDRTVKPWPFTVASGTLACSGQAVTFTIPEGTYGLNDAAQRKHPAPDPIWADDPNNAGTRIPLTEVIAQGLELCK</sequence>
<keyword evidence="4" id="KW-1185">Reference proteome</keyword>
<evidence type="ECO:0000313" key="4">
    <source>
        <dbReference type="Proteomes" id="UP001601197"/>
    </source>
</evidence>
<dbReference type="EMBL" id="JBIAFJ010000040">
    <property type="protein sequence ID" value="MFE9173801.1"/>
    <property type="molecule type" value="Genomic_DNA"/>
</dbReference>
<gene>
    <name evidence="3" type="ORF">ACFYNZ_30820</name>
</gene>
<dbReference type="RefSeq" id="WP_073948065.1">
    <property type="nucleotide sequence ID" value="NZ_JBIAFJ010000040.1"/>
</dbReference>
<feature type="region of interest" description="Disordered" evidence="1">
    <location>
        <begin position="88"/>
        <end position="108"/>
    </location>
</feature>